<dbReference type="AlphaFoldDB" id="A0A9Q0JEW8"/>
<reference evidence="2" key="1">
    <citation type="submission" date="2022-02" db="EMBL/GenBank/DDBJ databases">
        <authorList>
            <person name="Henning P.M."/>
            <person name="McCubbin A.G."/>
            <person name="Shore J.S."/>
        </authorList>
    </citation>
    <scope>NUCLEOTIDE SEQUENCE</scope>
    <source>
        <strain evidence="2">F60SS</strain>
        <tissue evidence="2">Leaves</tissue>
    </source>
</reference>
<dbReference type="Pfam" id="PF11955">
    <property type="entry name" value="PORR"/>
    <property type="match status" value="1"/>
</dbReference>
<dbReference type="Proteomes" id="UP001141552">
    <property type="component" value="Unassembled WGS sequence"/>
</dbReference>
<dbReference type="OrthoDB" id="1551582at2759"/>
<comment type="caution">
    <text evidence="2">The sequence shown here is derived from an EMBL/GenBank/DDBJ whole genome shotgun (WGS) entry which is preliminary data.</text>
</comment>
<proteinExistence type="predicted"/>
<sequence>MILLKNTPPRAAFAFGPFNAFTQRRWKKPADTAQTRLENRTRDSKLDKLATQLKKLDVMLKFHDLMSNRKRGPFVSLQFMARWTELVGLNVGVGEFVHKYPHVFQVFQHPVRRNLCCRITQRMRDLIQEEEIAVKECEYESVRRVKKLLMMSQTGTLGVHALRLIRRQLGLPEDFRDSILAKYTDDFRLVDLETVELVERDADLGVAEVEKWREEECRKKWLSEFEMCFSFPINFPTGFVIERGSRDRMKNWQRLPYLKPYESKDVVRVRTCGGVERFEKRAVGLIHELLSLTVEKMVEVERLAHFRKDFGMLVNVRELLLKHPGIFYISTKGSNHTVFLREAYCKGHLIQPNSISAVRRKMLDLVVLGCRNSRELESKVDGTKARNSVR</sequence>
<dbReference type="GO" id="GO:0003723">
    <property type="term" value="F:RNA binding"/>
    <property type="evidence" value="ECO:0007669"/>
    <property type="project" value="InterPro"/>
</dbReference>
<protein>
    <recommendedName>
        <fullName evidence="1">PORR domain-containing protein</fullName>
    </recommendedName>
</protein>
<keyword evidence="3" id="KW-1185">Reference proteome</keyword>
<dbReference type="PANTHER" id="PTHR31476">
    <property type="entry name" value="PROTEIN WHAT'S THIS FACTOR 1 HOMOLOG, CHLOROPLASTIC"/>
    <property type="match status" value="1"/>
</dbReference>
<dbReference type="InterPro" id="IPR045040">
    <property type="entry name" value="PORR_fam"/>
</dbReference>
<feature type="domain" description="PORR" evidence="1">
    <location>
        <begin position="42"/>
        <end position="369"/>
    </location>
</feature>
<accession>A0A9Q0JEW8</accession>
<gene>
    <name evidence="2" type="ORF">Tsubulata_041158</name>
</gene>
<evidence type="ECO:0000259" key="1">
    <source>
        <dbReference type="Pfam" id="PF11955"/>
    </source>
</evidence>
<reference evidence="2" key="2">
    <citation type="journal article" date="2023" name="Plants (Basel)">
        <title>Annotation of the Turnera subulata (Passifloraceae) Draft Genome Reveals the S-Locus Evolved after the Divergence of Turneroideae from Passifloroideae in a Stepwise Manner.</title>
        <authorList>
            <person name="Henning P.M."/>
            <person name="Roalson E.H."/>
            <person name="Mir W."/>
            <person name="McCubbin A.G."/>
            <person name="Shore J.S."/>
        </authorList>
    </citation>
    <scope>NUCLEOTIDE SEQUENCE</scope>
    <source>
        <strain evidence="2">F60SS</strain>
    </source>
</reference>
<dbReference type="PANTHER" id="PTHR31476:SF12">
    <property type="entry name" value="UBIQUITIN CARBOXYL-TERMINAL HYDROLASE FAMILY PROTEIN"/>
    <property type="match status" value="1"/>
</dbReference>
<organism evidence="2 3">
    <name type="scientific">Turnera subulata</name>
    <dbReference type="NCBI Taxonomy" id="218843"/>
    <lineage>
        <taxon>Eukaryota</taxon>
        <taxon>Viridiplantae</taxon>
        <taxon>Streptophyta</taxon>
        <taxon>Embryophyta</taxon>
        <taxon>Tracheophyta</taxon>
        <taxon>Spermatophyta</taxon>
        <taxon>Magnoliopsida</taxon>
        <taxon>eudicotyledons</taxon>
        <taxon>Gunneridae</taxon>
        <taxon>Pentapetalae</taxon>
        <taxon>rosids</taxon>
        <taxon>fabids</taxon>
        <taxon>Malpighiales</taxon>
        <taxon>Passifloraceae</taxon>
        <taxon>Turnera</taxon>
    </lineage>
</organism>
<dbReference type="InterPro" id="IPR021099">
    <property type="entry name" value="PORR_domain"/>
</dbReference>
<name>A0A9Q0JEW8_9ROSI</name>
<evidence type="ECO:0000313" key="3">
    <source>
        <dbReference type="Proteomes" id="UP001141552"/>
    </source>
</evidence>
<dbReference type="EMBL" id="JAKUCV010003413">
    <property type="protein sequence ID" value="KAJ4839039.1"/>
    <property type="molecule type" value="Genomic_DNA"/>
</dbReference>
<evidence type="ECO:0000313" key="2">
    <source>
        <dbReference type="EMBL" id="KAJ4839039.1"/>
    </source>
</evidence>